<organism evidence="2 3">
    <name type="scientific">Elysia marginata</name>
    <dbReference type="NCBI Taxonomy" id="1093978"/>
    <lineage>
        <taxon>Eukaryota</taxon>
        <taxon>Metazoa</taxon>
        <taxon>Spiralia</taxon>
        <taxon>Lophotrochozoa</taxon>
        <taxon>Mollusca</taxon>
        <taxon>Gastropoda</taxon>
        <taxon>Heterobranchia</taxon>
        <taxon>Euthyneura</taxon>
        <taxon>Panpulmonata</taxon>
        <taxon>Sacoglossa</taxon>
        <taxon>Placobranchoidea</taxon>
        <taxon>Plakobranchidae</taxon>
        <taxon>Elysia</taxon>
    </lineage>
</organism>
<evidence type="ECO:0000313" key="2">
    <source>
        <dbReference type="EMBL" id="GFS19739.1"/>
    </source>
</evidence>
<dbReference type="EMBL" id="BMAT01006776">
    <property type="protein sequence ID" value="GFS19739.1"/>
    <property type="molecule type" value="Genomic_DNA"/>
</dbReference>
<comment type="caution">
    <text evidence="2">The sequence shown here is derived from an EMBL/GenBank/DDBJ whole genome shotgun (WGS) entry which is preliminary data.</text>
</comment>
<evidence type="ECO:0000256" key="1">
    <source>
        <dbReference type="SAM" id="SignalP"/>
    </source>
</evidence>
<dbReference type="Proteomes" id="UP000762676">
    <property type="component" value="Unassembled WGS sequence"/>
</dbReference>
<sequence length="150" mass="16409">NIMNFPTITTAVLVAVTMVTTTQAACTNPLSNEELQELYANSDVVFRGYAVSGVSGLYWDRQGRTYRSTTTTYQKEAAYKSANDLESEVSVNFSGLIEGSYDCPWGTVTNNNGGDLVFASRQSSHLSVGSCDKVPWSCVPETFRSFLTED</sequence>
<proteinExistence type="predicted"/>
<protein>
    <submittedName>
        <fullName evidence="2">Uncharacterized protein</fullName>
    </submittedName>
</protein>
<feature type="chain" id="PRO_5043360434" evidence="1">
    <location>
        <begin position="25"/>
        <end position="150"/>
    </location>
</feature>
<gene>
    <name evidence="2" type="ORF">ElyMa_003296700</name>
</gene>
<keyword evidence="3" id="KW-1185">Reference proteome</keyword>
<evidence type="ECO:0000313" key="3">
    <source>
        <dbReference type="Proteomes" id="UP000762676"/>
    </source>
</evidence>
<feature type="signal peptide" evidence="1">
    <location>
        <begin position="1"/>
        <end position="24"/>
    </location>
</feature>
<keyword evidence="1" id="KW-0732">Signal</keyword>
<reference evidence="2 3" key="1">
    <citation type="journal article" date="2021" name="Elife">
        <title>Chloroplast acquisition without the gene transfer in kleptoplastic sea slugs, Plakobranchus ocellatus.</title>
        <authorList>
            <person name="Maeda T."/>
            <person name="Takahashi S."/>
            <person name="Yoshida T."/>
            <person name="Shimamura S."/>
            <person name="Takaki Y."/>
            <person name="Nagai Y."/>
            <person name="Toyoda A."/>
            <person name="Suzuki Y."/>
            <person name="Arimoto A."/>
            <person name="Ishii H."/>
            <person name="Satoh N."/>
            <person name="Nishiyama T."/>
            <person name="Hasebe M."/>
            <person name="Maruyama T."/>
            <person name="Minagawa J."/>
            <person name="Obokata J."/>
            <person name="Shigenobu S."/>
        </authorList>
    </citation>
    <scope>NUCLEOTIDE SEQUENCE [LARGE SCALE GENOMIC DNA]</scope>
</reference>
<feature type="non-terminal residue" evidence="2">
    <location>
        <position position="1"/>
    </location>
</feature>
<name>A0AAV4JAB7_9GAST</name>
<dbReference type="AlphaFoldDB" id="A0AAV4JAB7"/>
<accession>A0AAV4JAB7</accession>